<comment type="similarity">
    <text evidence="1">Belongs to the CFAP97 family.</text>
</comment>
<dbReference type="GO" id="GO:0007283">
    <property type="term" value="P:spermatogenesis"/>
    <property type="evidence" value="ECO:0007669"/>
    <property type="project" value="TreeGrafter"/>
</dbReference>
<evidence type="ECO:0000256" key="1">
    <source>
        <dbReference type="ARBA" id="ARBA00008315"/>
    </source>
</evidence>
<dbReference type="STRING" id="610380.E2BX86"/>
<dbReference type="PANTHER" id="PTHR23035:SF1">
    <property type="entry name" value="CILIA- AND FLAGELLA-ASSOCIATED PROTEIN 97"/>
    <property type="match status" value="1"/>
</dbReference>
<evidence type="ECO:0000313" key="2">
    <source>
        <dbReference type="EMBL" id="EFN79669.1"/>
    </source>
</evidence>
<reference evidence="2 3" key="1">
    <citation type="journal article" date="2010" name="Science">
        <title>Genomic comparison of the ants Camponotus floridanus and Harpegnathos saltator.</title>
        <authorList>
            <person name="Bonasio R."/>
            <person name="Zhang G."/>
            <person name="Ye C."/>
            <person name="Mutti N.S."/>
            <person name="Fang X."/>
            <person name="Qin N."/>
            <person name="Donahue G."/>
            <person name="Yang P."/>
            <person name="Li Q."/>
            <person name="Li C."/>
            <person name="Zhang P."/>
            <person name="Huang Z."/>
            <person name="Berger S.L."/>
            <person name="Reinberg D."/>
            <person name="Wang J."/>
            <person name="Liebig J."/>
        </authorList>
    </citation>
    <scope>NUCLEOTIDE SEQUENCE [LARGE SCALE GENOMIC DNA]</scope>
    <source>
        <strain evidence="2 3">R22 G/1</strain>
    </source>
</reference>
<dbReference type="InterPro" id="IPR029488">
    <property type="entry name" value="Hmw/CFAP97"/>
</dbReference>
<accession>E2BX86</accession>
<proteinExistence type="inferred from homology"/>
<sequence>NMSFTDEEMRKIERENQLLLRKIMAQQKPQHKVSEERIVQTRISSSAINRRKLQKKIDDDNMVY</sequence>
<evidence type="ECO:0000313" key="3">
    <source>
        <dbReference type="Proteomes" id="UP000008237"/>
    </source>
</evidence>
<name>E2BX86_HARSA</name>
<gene>
    <name evidence="2" type="ORF">EAI_13777</name>
</gene>
<dbReference type="InterPro" id="IPR038791">
    <property type="entry name" value="Cfap97/Hemingway"/>
</dbReference>
<dbReference type="AlphaFoldDB" id="E2BX86"/>
<dbReference type="InParanoid" id="E2BX86"/>
<dbReference type="OrthoDB" id="515313at2759"/>
<dbReference type="EMBL" id="GL451230">
    <property type="protein sequence ID" value="EFN79669.1"/>
    <property type="molecule type" value="Genomic_DNA"/>
</dbReference>
<feature type="non-terminal residue" evidence="2">
    <location>
        <position position="64"/>
    </location>
</feature>
<dbReference type="Pfam" id="PF13879">
    <property type="entry name" value="Hmw_CFAP97"/>
    <property type="match status" value="1"/>
</dbReference>
<organism evidence="3">
    <name type="scientific">Harpegnathos saltator</name>
    <name type="common">Jerdon's jumping ant</name>
    <dbReference type="NCBI Taxonomy" id="610380"/>
    <lineage>
        <taxon>Eukaryota</taxon>
        <taxon>Metazoa</taxon>
        <taxon>Ecdysozoa</taxon>
        <taxon>Arthropoda</taxon>
        <taxon>Hexapoda</taxon>
        <taxon>Insecta</taxon>
        <taxon>Pterygota</taxon>
        <taxon>Neoptera</taxon>
        <taxon>Endopterygota</taxon>
        <taxon>Hymenoptera</taxon>
        <taxon>Apocrita</taxon>
        <taxon>Aculeata</taxon>
        <taxon>Formicoidea</taxon>
        <taxon>Formicidae</taxon>
        <taxon>Ponerinae</taxon>
        <taxon>Ponerini</taxon>
        <taxon>Harpegnathos</taxon>
    </lineage>
</organism>
<feature type="non-terminal residue" evidence="2">
    <location>
        <position position="1"/>
    </location>
</feature>
<dbReference type="PANTHER" id="PTHR23035">
    <property type="entry name" value="CILIA- AND FLAGELLA-ASSOCIATED PROTEIN 97-RELATED"/>
    <property type="match status" value="1"/>
</dbReference>
<keyword evidence="3" id="KW-1185">Reference proteome</keyword>
<dbReference type="OMA" id="ITASTMQ"/>
<protein>
    <submittedName>
        <fullName evidence="2">Uncharacterized protein</fullName>
    </submittedName>
</protein>
<dbReference type="Proteomes" id="UP000008237">
    <property type="component" value="Unassembled WGS sequence"/>
</dbReference>